<feature type="region of interest" description="Disordered" evidence="1">
    <location>
        <begin position="49"/>
        <end position="110"/>
    </location>
</feature>
<name>A0AAJ0MBG0_9PEZI</name>
<sequence length="158" mass="17591">MLCSLSATRLLRSFPLPLQSPHSALSFSLLHLVPIPVIVVASRIPRSSRFRPSPRPKHMPTMNRPSADWSCATVNETPTLPGSPKVESSRQSEPQTVEAKGGDEEEAGMQSEGSRCWTFWGSDGPSIFKLLMVFSALAMVLSILFQVIQFFLQYFKHM</sequence>
<dbReference type="Proteomes" id="UP001275084">
    <property type="component" value="Unassembled WGS sequence"/>
</dbReference>
<keyword evidence="2" id="KW-0812">Transmembrane</keyword>
<keyword evidence="4" id="KW-1185">Reference proteome</keyword>
<protein>
    <submittedName>
        <fullName evidence="3">Uncharacterized protein</fullName>
    </submittedName>
</protein>
<comment type="caution">
    <text evidence="3">The sequence shown here is derived from an EMBL/GenBank/DDBJ whole genome shotgun (WGS) entry which is preliminary data.</text>
</comment>
<keyword evidence="2" id="KW-0472">Membrane</keyword>
<feature type="transmembrane region" description="Helical" evidence="2">
    <location>
        <begin position="130"/>
        <end position="152"/>
    </location>
</feature>
<feature type="transmembrane region" description="Helical" evidence="2">
    <location>
        <begin position="20"/>
        <end position="41"/>
    </location>
</feature>
<evidence type="ECO:0000256" key="2">
    <source>
        <dbReference type="SAM" id="Phobius"/>
    </source>
</evidence>
<organism evidence="3 4">
    <name type="scientific">Lasiosphaeria hispida</name>
    <dbReference type="NCBI Taxonomy" id="260671"/>
    <lineage>
        <taxon>Eukaryota</taxon>
        <taxon>Fungi</taxon>
        <taxon>Dikarya</taxon>
        <taxon>Ascomycota</taxon>
        <taxon>Pezizomycotina</taxon>
        <taxon>Sordariomycetes</taxon>
        <taxon>Sordariomycetidae</taxon>
        <taxon>Sordariales</taxon>
        <taxon>Lasiosphaeriaceae</taxon>
        <taxon>Lasiosphaeria</taxon>
    </lineage>
</organism>
<accession>A0AAJ0MBG0</accession>
<evidence type="ECO:0000256" key="1">
    <source>
        <dbReference type="SAM" id="MobiDB-lite"/>
    </source>
</evidence>
<evidence type="ECO:0000313" key="3">
    <source>
        <dbReference type="EMBL" id="KAK3347132.1"/>
    </source>
</evidence>
<reference evidence="3" key="1">
    <citation type="journal article" date="2023" name="Mol. Phylogenet. Evol.">
        <title>Genome-scale phylogeny and comparative genomics of the fungal order Sordariales.</title>
        <authorList>
            <person name="Hensen N."/>
            <person name="Bonometti L."/>
            <person name="Westerberg I."/>
            <person name="Brannstrom I.O."/>
            <person name="Guillou S."/>
            <person name="Cros-Aarteil S."/>
            <person name="Calhoun S."/>
            <person name="Haridas S."/>
            <person name="Kuo A."/>
            <person name="Mondo S."/>
            <person name="Pangilinan J."/>
            <person name="Riley R."/>
            <person name="LaButti K."/>
            <person name="Andreopoulos B."/>
            <person name="Lipzen A."/>
            <person name="Chen C."/>
            <person name="Yan M."/>
            <person name="Daum C."/>
            <person name="Ng V."/>
            <person name="Clum A."/>
            <person name="Steindorff A."/>
            <person name="Ohm R.A."/>
            <person name="Martin F."/>
            <person name="Silar P."/>
            <person name="Natvig D.O."/>
            <person name="Lalanne C."/>
            <person name="Gautier V."/>
            <person name="Ament-Velasquez S.L."/>
            <person name="Kruys A."/>
            <person name="Hutchinson M.I."/>
            <person name="Powell A.J."/>
            <person name="Barry K."/>
            <person name="Miller A.N."/>
            <person name="Grigoriev I.V."/>
            <person name="Debuchy R."/>
            <person name="Gladieux P."/>
            <person name="Hiltunen Thoren M."/>
            <person name="Johannesson H."/>
        </authorList>
    </citation>
    <scope>NUCLEOTIDE SEQUENCE</scope>
    <source>
        <strain evidence="3">CBS 955.72</strain>
    </source>
</reference>
<dbReference type="EMBL" id="JAUIQD010000006">
    <property type="protein sequence ID" value="KAK3347132.1"/>
    <property type="molecule type" value="Genomic_DNA"/>
</dbReference>
<evidence type="ECO:0000313" key="4">
    <source>
        <dbReference type="Proteomes" id="UP001275084"/>
    </source>
</evidence>
<feature type="compositionally biased region" description="Basic residues" evidence="1">
    <location>
        <begin position="49"/>
        <end position="58"/>
    </location>
</feature>
<dbReference type="AlphaFoldDB" id="A0AAJ0MBG0"/>
<reference evidence="3" key="2">
    <citation type="submission" date="2023-06" db="EMBL/GenBank/DDBJ databases">
        <authorList>
            <consortium name="Lawrence Berkeley National Laboratory"/>
            <person name="Haridas S."/>
            <person name="Hensen N."/>
            <person name="Bonometti L."/>
            <person name="Westerberg I."/>
            <person name="Brannstrom I.O."/>
            <person name="Guillou S."/>
            <person name="Cros-Aarteil S."/>
            <person name="Calhoun S."/>
            <person name="Kuo A."/>
            <person name="Mondo S."/>
            <person name="Pangilinan J."/>
            <person name="Riley R."/>
            <person name="Labutti K."/>
            <person name="Andreopoulos B."/>
            <person name="Lipzen A."/>
            <person name="Chen C."/>
            <person name="Yanf M."/>
            <person name="Daum C."/>
            <person name="Ng V."/>
            <person name="Clum A."/>
            <person name="Steindorff A."/>
            <person name="Ohm R."/>
            <person name="Martin F."/>
            <person name="Silar P."/>
            <person name="Natvig D."/>
            <person name="Lalanne C."/>
            <person name="Gautier V."/>
            <person name="Ament-Velasquez S.L."/>
            <person name="Kruys A."/>
            <person name="Hutchinson M.I."/>
            <person name="Powell A.J."/>
            <person name="Barry K."/>
            <person name="Miller A.N."/>
            <person name="Grigoriev I.V."/>
            <person name="Debuchy R."/>
            <person name="Gladieux P."/>
            <person name="Thoren M.H."/>
            <person name="Johannesson H."/>
        </authorList>
    </citation>
    <scope>NUCLEOTIDE SEQUENCE</scope>
    <source>
        <strain evidence="3">CBS 955.72</strain>
    </source>
</reference>
<keyword evidence="2" id="KW-1133">Transmembrane helix</keyword>
<proteinExistence type="predicted"/>
<gene>
    <name evidence="3" type="ORF">B0T25DRAFT_294846</name>
</gene>